<evidence type="ECO:0000313" key="2">
    <source>
        <dbReference type="Proteomes" id="UP000593626"/>
    </source>
</evidence>
<gene>
    <name evidence="1" type="ORF">G8O30_11610</name>
</gene>
<dbReference type="Proteomes" id="UP000593626">
    <property type="component" value="Chromosome"/>
</dbReference>
<dbReference type="EMBL" id="CP049742">
    <property type="protein sequence ID" value="QPC47550.1"/>
    <property type="molecule type" value="Genomic_DNA"/>
</dbReference>
<dbReference type="AlphaFoldDB" id="A0A7S8CCP1"/>
<organism evidence="1 2">
    <name type="scientific">Mangrovibacillus cuniculi</name>
    <dbReference type="NCBI Taxonomy" id="2593652"/>
    <lineage>
        <taxon>Bacteria</taxon>
        <taxon>Bacillati</taxon>
        <taxon>Bacillota</taxon>
        <taxon>Bacilli</taxon>
        <taxon>Bacillales</taxon>
        <taxon>Bacillaceae</taxon>
        <taxon>Mangrovibacillus</taxon>
    </lineage>
</organism>
<evidence type="ECO:0000313" key="1">
    <source>
        <dbReference type="EMBL" id="QPC47550.1"/>
    </source>
</evidence>
<reference evidence="1 2" key="1">
    <citation type="submission" date="2019-07" db="EMBL/GenBank/DDBJ databases">
        <title>Genome sequence of 2 isolates from Red Sea Mangroves.</title>
        <authorList>
            <person name="Sefrji F."/>
            <person name="Michoud G."/>
            <person name="Merlino G."/>
            <person name="Daffonchio D."/>
        </authorList>
    </citation>
    <scope>NUCLEOTIDE SEQUENCE [LARGE SCALE GENOMIC DNA]</scope>
    <source>
        <strain evidence="1 2">R1DC41</strain>
    </source>
</reference>
<accession>A0A7S8CCP1</accession>
<sequence>MEVIEDEHKIDKLGLSYKNITGTTIGRIDKDNIGFRVNGFSLAVDFDNMAKGFPELKEFYHLEVVKHYVIKEFLTRNTEHYLNPYLYILHDVPNSDVLYHTYLPYIKEEMWKLSREGHTFATDWLNDLELV</sequence>
<protein>
    <submittedName>
        <fullName evidence="1">Uncharacterized protein</fullName>
    </submittedName>
</protein>
<dbReference type="RefSeq" id="WP_239672220.1">
    <property type="nucleotide sequence ID" value="NZ_CP049742.1"/>
</dbReference>
<keyword evidence="2" id="KW-1185">Reference proteome</keyword>
<proteinExistence type="predicted"/>
<name>A0A7S8CCP1_9BACI</name>
<dbReference type="KEGG" id="mcui:G8O30_11610"/>